<dbReference type="SUPFAM" id="SSF46785">
    <property type="entry name" value="Winged helix' DNA-binding domain"/>
    <property type="match status" value="1"/>
</dbReference>
<dbReference type="InterPro" id="IPR035922">
    <property type="entry name" value="3H_dom_sf"/>
</dbReference>
<reference evidence="4 5" key="1">
    <citation type="submission" date="2014-06" db="EMBL/GenBank/DDBJ databases">
        <title>Genome characterization of distinct group I Clostridium botulinum lineages.</title>
        <authorList>
            <person name="Giordani F."/>
            <person name="Anselmo A."/>
            <person name="Fillo S."/>
            <person name="Palozzi A.M."/>
            <person name="Fortunato A."/>
            <person name="Gentile B."/>
            <person name="Ciammaruconi A."/>
            <person name="Anniballi F."/>
            <person name="De Medici D."/>
            <person name="Lista F."/>
        </authorList>
    </citation>
    <scope>NUCLEOTIDE SEQUENCE [LARGE SCALE GENOMIC DNA]</scope>
    <source>
        <strain evidence="4 5">B2 450</strain>
    </source>
</reference>
<dbReference type="InterPro" id="IPR004173">
    <property type="entry name" value="3H_domain"/>
</dbReference>
<protein>
    <submittedName>
        <fullName evidence="4">Transcriptional regulator</fullName>
    </submittedName>
</protein>
<evidence type="ECO:0000259" key="2">
    <source>
        <dbReference type="Pfam" id="PF02829"/>
    </source>
</evidence>
<feature type="domain" description="Helix-turn-helix type 11" evidence="3">
    <location>
        <begin position="6"/>
        <end position="58"/>
    </location>
</feature>
<proteinExistence type="predicted"/>
<organism evidence="4 5">
    <name type="scientific">Clostridium botulinum B2 450</name>
    <dbReference type="NCBI Taxonomy" id="1379739"/>
    <lineage>
        <taxon>Bacteria</taxon>
        <taxon>Bacillati</taxon>
        <taxon>Bacillota</taxon>
        <taxon>Clostridia</taxon>
        <taxon>Eubacteriales</taxon>
        <taxon>Clostridiaceae</taxon>
        <taxon>Clostridium</taxon>
    </lineage>
</organism>
<sequence>MNSIERRKSIENMLMKNNKPIKGNEMGQKLGVTRQVIVKDIAILRASGRNIIATPEGYLIPNENKELIRRIIAVCHDSKDIKDELETIIKFGGIVEDVVVEHPVYGEIKAMLMIKSMYDIDNFIKNIQNNKAEPLLILTGGIHLHTISSDNEDIMNKIIEELNKKNYLVDEEI</sequence>
<dbReference type="InterPro" id="IPR036390">
    <property type="entry name" value="WH_DNA-bd_sf"/>
</dbReference>
<dbReference type="Proteomes" id="UP000032250">
    <property type="component" value="Unassembled WGS sequence"/>
</dbReference>
<feature type="binding site" evidence="1">
    <location>
        <position position="76"/>
    </location>
    <ligand>
        <name>Ni(2+)</name>
        <dbReference type="ChEBI" id="CHEBI:49786"/>
    </ligand>
</feature>
<comment type="caution">
    <text evidence="4">The sequence shown here is derived from an EMBL/GenBank/DDBJ whole genome shotgun (WGS) entry which is preliminary data.</text>
</comment>
<feature type="binding site" evidence="1">
    <location>
        <position position="143"/>
    </location>
    <ligand>
        <name>Ni(2+)</name>
        <dbReference type="ChEBI" id="CHEBI:49786"/>
    </ligand>
</feature>
<dbReference type="PANTHER" id="PTHR40068">
    <property type="entry name" value="TRANSCRIPTION REPRESSOR NIAR-RELATED"/>
    <property type="match status" value="1"/>
</dbReference>
<gene>
    <name evidence="4" type="ORF">N495_00060</name>
</gene>
<keyword evidence="1" id="KW-0479">Metal-binding</keyword>
<evidence type="ECO:0000313" key="4">
    <source>
        <dbReference type="EMBL" id="KIS25418.1"/>
    </source>
</evidence>
<dbReference type="PANTHER" id="PTHR40068:SF1">
    <property type="entry name" value="TRANSCRIPTION REPRESSOR NIAR-RELATED"/>
    <property type="match status" value="1"/>
</dbReference>
<keyword evidence="1" id="KW-0533">Nickel</keyword>
<dbReference type="PATRIC" id="fig|1379739.3.peg.319"/>
<dbReference type="Pfam" id="PF08279">
    <property type="entry name" value="HTH_11"/>
    <property type="match status" value="1"/>
</dbReference>
<dbReference type="OrthoDB" id="9792661at2"/>
<evidence type="ECO:0000313" key="5">
    <source>
        <dbReference type="Proteomes" id="UP000032250"/>
    </source>
</evidence>
<dbReference type="GO" id="GO:0046872">
    <property type="term" value="F:metal ion binding"/>
    <property type="evidence" value="ECO:0007669"/>
    <property type="project" value="UniProtKB-KW"/>
</dbReference>
<dbReference type="Gene3D" id="1.10.10.10">
    <property type="entry name" value="Winged helix-like DNA-binding domain superfamily/Winged helix DNA-binding domain"/>
    <property type="match status" value="1"/>
</dbReference>
<feature type="binding site" evidence="1">
    <location>
        <position position="145"/>
    </location>
    <ligand>
        <name>Ni(2+)</name>
        <dbReference type="ChEBI" id="CHEBI:49786"/>
    </ligand>
</feature>
<name>A0A0D1A3J2_CLOBO</name>
<accession>A0A0D1A3J2</accession>
<dbReference type="SUPFAM" id="SSF75500">
    <property type="entry name" value="Putative transcriptional regulator TM1602, C-terminal domain"/>
    <property type="match status" value="1"/>
</dbReference>
<dbReference type="InterPro" id="IPR026043">
    <property type="entry name" value="NadR"/>
</dbReference>
<dbReference type="AlphaFoldDB" id="A0A0D1A3J2"/>
<dbReference type="HOGENOM" id="CLU_108798_0_0_9"/>
<dbReference type="InterPro" id="IPR013196">
    <property type="entry name" value="HTH_11"/>
</dbReference>
<dbReference type="Gene3D" id="3.30.1340.20">
    <property type="entry name" value="3H domain"/>
    <property type="match status" value="1"/>
</dbReference>
<dbReference type="PIRSF" id="PIRSF037847">
    <property type="entry name" value="NiaR"/>
    <property type="match status" value="1"/>
</dbReference>
<feature type="binding site" evidence="1">
    <location>
        <position position="84"/>
    </location>
    <ligand>
        <name>Ni(2+)</name>
        <dbReference type="ChEBI" id="CHEBI:49786"/>
    </ligand>
</feature>
<feature type="domain" description="3H" evidence="2">
    <location>
        <begin position="72"/>
        <end position="168"/>
    </location>
</feature>
<evidence type="ECO:0000256" key="1">
    <source>
        <dbReference type="PIRSR" id="PIRSR037847-1"/>
    </source>
</evidence>
<dbReference type="InterPro" id="IPR036388">
    <property type="entry name" value="WH-like_DNA-bd_sf"/>
</dbReference>
<dbReference type="RefSeq" id="WP_003482815.1">
    <property type="nucleotide sequence ID" value="NZ_JXSU01000002.1"/>
</dbReference>
<dbReference type="EMBL" id="JXSU01000002">
    <property type="protein sequence ID" value="KIS25418.1"/>
    <property type="molecule type" value="Genomic_DNA"/>
</dbReference>
<evidence type="ECO:0000259" key="3">
    <source>
        <dbReference type="Pfam" id="PF08279"/>
    </source>
</evidence>
<dbReference type="Pfam" id="PF02829">
    <property type="entry name" value="3H"/>
    <property type="match status" value="1"/>
</dbReference>